<evidence type="ECO:0000313" key="5">
    <source>
        <dbReference type="Proteomes" id="UP000321638"/>
    </source>
</evidence>
<sequence length="310" mass="33057">MAAPDPMLVFDRDVVRRRRERAAASWDGAAFLKREVAQRLVERLDDVRRRFPLTLDIGCHGGEVAAALRLADGTMRGGVETLVSSDLALGFARRAAAHGPALVADEEALPLRPASVDLVLSALALHWVNDLPGALVQVGRTLKPDGLFLAALLGGETLWQLRRALAQAESDVEGGLSPRVSPFADLRDAAGLLQRAGFAMPVADAETIDVRYPDALALMRDLRAMAESNAVRGRRSSLARRETLARAAAIYAQQHGGGDGRVAATFEVLYLHGWAPHAGQPQPLRPGTAAARLADALGTTERPAGEKAGR</sequence>
<proteinExistence type="predicted"/>
<dbReference type="SUPFAM" id="SSF53335">
    <property type="entry name" value="S-adenosyl-L-methionine-dependent methyltransferases"/>
    <property type="match status" value="1"/>
</dbReference>
<evidence type="ECO:0000256" key="2">
    <source>
        <dbReference type="ARBA" id="ARBA00022679"/>
    </source>
</evidence>
<evidence type="ECO:0000256" key="1">
    <source>
        <dbReference type="ARBA" id="ARBA00022603"/>
    </source>
</evidence>
<name>A0A5C8PJ11_9HYPH</name>
<dbReference type="CDD" id="cd02440">
    <property type="entry name" value="AdoMet_MTases"/>
    <property type="match status" value="1"/>
</dbReference>
<evidence type="ECO:0000259" key="3">
    <source>
        <dbReference type="Pfam" id="PF08241"/>
    </source>
</evidence>
<feature type="domain" description="Methyltransferase type 11" evidence="3">
    <location>
        <begin position="55"/>
        <end position="149"/>
    </location>
</feature>
<dbReference type="EMBL" id="VDUZ01000022">
    <property type="protein sequence ID" value="TXL73802.1"/>
    <property type="molecule type" value="Genomic_DNA"/>
</dbReference>
<dbReference type="InterPro" id="IPR013216">
    <property type="entry name" value="Methyltransf_11"/>
</dbReference>
<dbReference type="PANTHER" id="PTHR13090:SF1">
    <property type="entry name" value="ARGININE-HYDROXYLASE NDUFAF5, MITOCHONDRIAL"/>
    <property type="match status" value="1"/>
</dbReference>
<dbReference type="Proteomes" id="UP000321638">
    <property type="component" value="Unassembled WGS sequence"/>
</dbReference>
<keyword evidence="2 4" id="KW-0808">Transferase</keyword>
<dbReference type="GO" id="GO:0008757">
    <property type="term" value="F:S-adenosylmethionine-dependent methyltransferase activity"/>
    <property type="evidence" value="ECO:0007669"/>
    <property type="project" value="InterPro"/>
</dbReference>
<dbReference type="RefSeq" id="WP_147848596.1">
    <property type="nucleotide sequence ID" value="NZ_VDUZ01000022.1"/>
</dbReference>
<protein>
    <submittedName>
        <fullName evidence="4">Methyltransferase domain-containing protein</fullName>
    </submittedName>
</protein>
<dbReference type="AlphaFoldDB" id="A0A5C8PJ11"/>
<evidence type="ECO:0000313" key="4">
    <source>
        <dbReference type="EMBL" id="TXL73802.1"/>
    </source>
</evidence>
<comment type="caution">
    <text evidence="4">The sequence shown here is derived from an EMBL/GenBank/DDBJ whole genome shotgun (WGS) entry which is preliminary data.</text>
</comment>
<dbReference type="InterPro" id="IPR050602">
    <property type="entry name" value="Malonyl-ACP_OMT"/>
</dbReference>
<dbReference type="PANTHER" id="PTHR13090">
    <property type="entry name" value="ARGININE-HYDROXYLASE NDUFAF5, MITOCHONDRIAL"/>
    <property type="match status" value="1"/>
</dbReference>
<dbReference type="Pfam" id="PF08241">
    <property type="entry name" value="Methyltransf_11"/>
    <property type="match status" value="1"/>
</dbReference>
<dbReference type="InterPro" id="IPR029063">
    <property type="entry name" value="SAM-dependent_MTases_sf"/>
</dbReference>
<gene>
    <name evidence="4" type="ORF">FHP25_19295</name>
</gene>
<dbReference type="Gene3D" id="3.40.50.150">
    <property type="entry name" value="Vaccinia Virus protein VP39"/>
    <property type="match status" value="1"/>
</dbReference>
<reference evidence="4 5" key="1">
    <citation type="submission" date="2019-06" db="EMBL/GenBank/DDBJ databases">
        <title>New taxonomy in bacterial strain CC-CFT640, isolated from vineyard.</title>
        <authorList>
            <person name="Lin S.-Y."/>
            <person name="Tsai C.-F."/>
            <person name="Young C.-C."/>
        </authorList>
    </citation>
    <scope>NUCLEOTIDE SEQUENCE [LARGE SCALE GENOMIC DNA]</scope>
    <source>
        <strain evidence="4 5">CC-CFT640</strain>
    </source>
</reference>
<keyword evidence="5" id="KW-1185">Reference proteome</keyword>
<keyword evidence="1 4" id="KW-0489">Methyltransferase</keyword>
<organism evidence="4 5">
    <name type="scientific">Vineibacter terrae</name>
    <dbReference type="NCBI Taxonomy" id="2586908"/>
    <lineage>
        <taxon>Bacteria</taxon>
        <taxon>Pseudomonadati</taxon>
        <taxon>Pseudomonadota</taxon>
        <taxon>Alphaproteobacteria</taxon>
        <taxon>Hyphomicrobiales</taxon>
        <taxon>Vineibacter</taxon>
    </lineage>
</organism>
<dbReference type="GO" id="GO:0032259">
    <property type="term" value="P:methylation"/>
    <property type="evidence" value="ECO:0007669"/>
    <property type="project" value="UniProtKB-KW"/>
</dbReference>
<accession>A0A5C8PJ11</accession>
<dbReference type="OrthoDB" id="9793723at2"/>